<protein>
    <submittedName>
        <fullName evidence="2">Uncharacterized protein</fullName>
    </submittedName>
</protein>
<dbReference type="EMBL" id="VRMN01000007">
    <property type="protein sequence ID" value="KAA8493268.1"/>
    <property type="molecule type" value="Genomic_DNA"/>
</dbReference>
<comment type="caution">
    <text evidence="2">The sequence shown here is derived from an EMBL/GenBank/DDBJ whole genome shotgun (WGS) entry which is preliminary data.</text>
</comment>
<accession>A0A5J4YPN4</accession>
<gene>
    <name evidence="2" type="ORF">FVE85_8713</name>
</gene>
<evidence type="ECO:0000256" key="1">
    <source>
        <dbReference type="SAM" id="MobiDB-lite"/>
    </source>
</evidence>
<feature type="compositionally biased region" description="Basic and acidic residues" evidence="1">
    <location>
        <begin position="92"/>
        <end position="107"/>
    </location>
</feature>
<proteinExistence type="predicted"/>
<feature type="region of interest" description="Disordered" evidence="1">
    <location>
        <begin position="25"/>
        <end position="138"/>
    </location>
</feature>
<dbReference type="AlphaFoldDB" id="A0A5J4YPN4"/>
<keyword evidence="3" id="KW-1185">Reference proteome</keyword>
<evidence type="ECO:0000313" key="3">
    <source>
        <dbReference type="Proteomes" id="UP000324585"/>
    </source>
</evidence>
<reference evidence="3" key="1">
    <citation type="journal article" date="2019" name="Nat. Commun.">
        <title>Expansion of phycobilisome linker gene families in mesophilic red algae.</title>
        <authorList>
            <person name="Lee J."/>
            <person name="Kim D."/>
            <person name="Bhattacharya D."/>
            <person name="Yoon H.S."/>
        </authorList>
    </citation>
    <scope>NUCLEOTIDE SEQUENCE [LARGE SCALE GENOMIC DNA]</scope>
    <source>
        <strain evidence="3">CCMP 1328</strain>
    </source>
</reference>
<evidence type="ECO:0000313" key="2">
    <source>
        <dbReference type="EMBL" id="KAA8493268.1"/>
    </source>
</evidence>
<dbReference type="Proteomes" id="UP000324585">
    <property type="component" value="Unassembled WGS sequence"/>
</dbReference>
<name>A0A5J4YPN4_PORPP</name>
<sequence length="138" mass="15187">MSGVGKFWGMDRAEMIKSLERKRMAEAKLKQQQQEQQEQEQQRQAQQEQGGSEGCSRSGAAAGAQEAPILNTKDDHLLDAMHTQGEADPLDILERRAKGSADDEMKRYNAVQKALGHESGEQSAQRRHAGAEPEAGVD</sequence>
<organism evidence="2 3">
    <name type="scientific">Porphyridium purpureum</name>
    <name type="common">Red alga</name>
    <name type="synonym">Porphyridium cruentum</name>
    <dbReference type="NCBI Taxonomy" id="35688"/>
    <lineage>
        <taxon>Eukaryota</taxon>
        <taxon>Rhodophyta</taxon>
        <taxon>Bangiophyceae</taxon>
        <taxon>Porphyridiales</taxon>
        <taxon>Porphyridiaceae</taxon>
        <taxon>Porphyridium</taxon>
    </lineage>
</organism>